<name>A0A1R2D1J9_9CILI</name>
<keyword evidence="3" id="KW-1185">Reference proteome</keyword>
<feature type="transmembrane region" description="Helical" evidence="1">
    <location>
        <begin position="257"/>
        <end position="275"/>
    </location>
</feature>
<gene>
    <name evidence="2" type="ORF">SteCoe_1518</name>
</gene>
<feature type="transmembrane region" description="Helical" evidence="1">
    <location>
        <begin position="310"/>
        <end position="332"/>
    </location>
</feature>
<keyword evidence="1" id="KW-0812">Transmembrane</keyword>
<feature type="transmembrane region" description="Helical" evidence="1">
    <location>
        <begin position="860"/>
        <end position="880"/>
    </location>
</feature>
<feature type="transmembrane region" description="Helical" evidence="1">
    <location>
        <begin position="1139"/>
        <end position="1156"/>
    </location>
</feature>
<organism evidence="2 3">
    <name type="scientific">Stentor coeruleus</name>
    <dbReference type="NCBI Taxonomy" id="5963"/>
    <lineage>
        <taxon>Eukaryota</taxon>
        <taxon>Sar</taxon>
        <taxon>Alveolata</taxon>
        <taxon>Ciliophora</taxon>
        <taxon>Postciliodesmatophora</taxon>
        <taxon>Heterotrichea</taxon>
        <taxon>Heterotrichida</taxon>
        <taxon>Stentoridae</taxon>
        <taxon>Stentor</taxon>
    </lineage>
</organism>
<dbReference type="Proteomes" id="UP000187209">
    <property type="component" value="Unassembled WGS sequence"/>
</dbReference>
<feature type="transmembrane region" description="Helical" evidence="1">
    <location>
        <begin position="107"/>
        <end position="131"/>
    </location>
</feature>
<feature type="transmembrane region" description="Helical" evidence="1">
    <location>
        <begin position="1043"/>
        <end position="1061"/>
    </location>
</feature>
<reference evidence="2 3" key="1">
    <citation type="submission" date="2016-11" db="EMBL/GenBank/DDBJ databases">
        <title>The macronuclear genome of Stentor coeruleus: a giant cell with tiny introns.</title>
        <authorList>
            <person name="Slabodnick M."/>
            <person name="Ruby J.G."/>
            <person name="Reiff S.B."/>
            <person name="Swart E.C."/>
            <person name="Gosai S."/>
            <person name="Prabakaran S."/>
            <person name="Witkowska E."/>
            <person name="Larue G.E."/>
            <person name="Fisher S."/>
            <person name="Freeman R.M."/>
            <person name="Gunawardena J."/>
            <person name="Chu W."/>
            <person name="Stover N.A."/>
            <person name="Gregory B.D."/>
            <person name="Nowacki M."/>
            <person name="Derisi J."/>
            <person name="Roy S.W."/>
            <person name="Marshall W.F."/>
            <person name="Sood P."/>
        </authorList>
    </citation>
    <scope>NUCLEOTIDE SEQUENCE [LARGE SCALE GENOMIC DNA]</scope>
    <source>
        <strain evidence="2">WM001</strain>
    </source>
</reference>
<evidence type="ECO:0000313" key="2">
    <source>
        <dbReference type="EMBL" id="OMJ95147.1"/>
    </source>
</evidence>
<feature type="transmembrane region" description="Helical" evidence="1">
    <location>
        <begin position="1307"/>
        <end position="1331"/>
    </location>
</feature>
<accession>A0A1R2D1J9</accession>
<feature type="transmembrane region" description="Helical" evidence="1">
    <location>
        <begin position="892"/>
        <end position="912"/>
    </location>
</feature>
<dbReference type="EMBL" id="MPUH01000016">
    <property type="protein sequence ID" value="OMJ95147.1"/>
    <property type="molecule type" value="Genomic_DNA"/>
</dbReference>
<keyword evidence="1" id="KW-1133">Transmembrane helix</keyword>
<proteinExistence type="predicted"/>
<evidence type="ECO:0000313" key="3">
    <source>
        <dbReference type="Proteomes" id="UP000187209"/>
    </source>
</evidence>
<dbReference type="PANTHER" id="PTHR31600">
    <property type="entry name" value="TINY MACROCYSTS PROTEIN B-RELATED"/>
    <property type="match status" value="1"/>
</dbReference>
<keyword evidence="1" id="KW-0472">Membrane</keyword>
<evidence type="ECO:0008006" key="4">
    <source>
        <dbReference type="Google" id="ProtNLM"/>
    </source>
</evidence>
<protein>
    <recommendedName>
        <fullName evidence="4">PAS domain-containing protein</fullName>
    </recommendedName>
</protein>
<dbReference type="PANTHER" id="PTHR31600:SF2">
    <property type="entry name" value="GAMETE ENRICHED GENE 10 PROTEIN-RELATED"/>
    <property type="match status" value="1"/>
</dbReference>
<dbReference type="InterPro" id="IPR052994">
    <property type="entry name" value="Tiny_macrocysts_regulators"/>
</dbReference>
<feature type="transmembrane region" description="Helical" evidence="1">
    <location>
        <begin position="152"/>
        <end position="171"/>
    </location>
</feature>
<evidence type="ECO:0000256" key="1">
    <source>
        <dbReference type="SAM" id="Phobius"/>
    </source>
</evidence>
<dbReference type="OrthoDB" id="542352at2759"/>
<feature type="transmembrane region" description="Helical" evidence="1">
    <location>
        <begin position="53"/>
        <end position="71"/>
    </location>
</feature>
<comment type="caution">
    <text evidence="2">The sequence shown here is derived from an EMBL/GenBank/DDBJ whole genome shotgun (WGS) entry which is preliminary data.</text>
</comment>
<sequence>MYSELSTSMEGQTNDKSLKHYSNSKFLDTFYRAILEVFEENDSIKIHLKRDKLSFITIYVILYFQFTSLLWRPEMPISDWNFYENYWHILSYARVDTIIYQLNIQVFAYYAFSALIYATFITFTLIFFLSIKKINPPKIMKWMIGKALNVQNTVLFIPILTFFSILLSQSIKFSKFYVNENTLVITKWDGINCALCMVLHIFHAISCEYMSFEIRHCYHDKNFQSKASCATDVKRIISRIIIIELYCFISLDIIEWLHILCSIVCIWLGSMYIIYIPYYNMSPNSIALTKICCEFSTAICFIAAKMFNSAGYLLLANIIVIPLIGIMSPELLKYRYKLITKRNLKIIKNTLHLEIQLRSELFSQDYQSYNAIKDMNKYSQLNPNGIGLLSIWACNYCIYTLKDYRLAYIKLSRIHQAPFSLETSFQEFKCRRILKLNMLSSLEDLNFLNYILKLSKAKTADKLIAQIYIAFASEIVNGKPKISKLERYVSIMYKKLKVVRKGYEKLCEKYHNGIECQKLLLSFSVDICINHESLILNKLKFKDSEKVTNGALNYFDEDNGILLVSGEADNIGTILYANDQFPRIIGGSAMTLIGSDMSSLIPKPYSLKHNDYMSHFVKNCISSRLNIPPIMLFQTERGYLVECYVKTTLASLSDRIFFLIVARKLQTSRHAVLVNIQGLIYMHTEVFRVLTSSNLANFKDYYIQDIFPGICVELLDTNIPLKFIHENKVFYVVKTIKTIKSSTLYVLLFFNDETSLQEITNEEILEIKLEEASTVLDKPKWKIRLSNAEKTKVHFNSEFDEENANFGNKETNNPTKTQDNIDDITEHIENGKKYYYNDMSISKLCRGLIISIRYLILMKWLLIGVVLMLIASTFISTYFISEQIDFIKNDKLLLYHGNLINFILEVSVYINYNSLNLPLSIDYKEKLKNSLIQNDQIENMIFGERNAWKGCKKASSFFVDDTLEIFTQNKDTYHNKMNLLDFIKNYKKNVRDYLNNTENGLDATSQIQFLLVNGIIEVYNQLSLDFASIENCANHWVKDFDRLKNIILIVQISVVFGYLFLKIYKVYKIVKTTNLVWTKISENTFNAFYEIRNKCIHRLTTYLDTSEEEASLFLEYNRVNKSEFLVKFSQIWSYIWRKMAFLVVSILYFFLISLVLDTHLENLIQEHNLLKEVLFEKSFIIHQANFWTISSFTHLIVPDLETESFQDVIRRYENKKIDILNEKFNCFLIGKAGDYYYANSYESNIPHGLIKTTELAIIDSMYLFDTKDFGVVDVYSNRMDNLKNLTSEIILLVDQNGKDAIKKDFEYIISAVICYCLFCGFFYFTFYLPFLKIRIKHLRKMEALVKMFMLQGARHK</sequence>